<keyword evidence="10" id="KW-0175">Coiled coil</keyword>
<evidence type="ECO:0000256" key="10">
    <source>
        <dbReference type="SAM" id="Coils"/>
    </source>
</evidence>
<dbReference type="OrthoDB" id="18453at2759"/>
<dbReference type="PANTHER" id="PTHR15459:SF3">
    <property type="entry name" value="POLYAMINE-MODULATED FACTOR 1"/>
    <property type="match status" value="1"/>
</dbReference>
<dbReference type="InterPro" id="IPR007128">
    <property type="entry name" value="PMF1/Nnf1"/>
</dbReference>
<evidence type="ECO:0000256" key="6">
    <source>
        <dbReference type="ARBA" id="ARBA00022838"/>
    </source>
</evidence>
<dbReference type="Pfam" id="PF03980">
    <property type="entry name" value="Nnf1"/>
    <property type="match status" value="1"/>
</dbReference>
<evidence type="ECO:0000256" key="1">
    <source>
        <dbReference type="ARBA" id="ARBA00004123"/>
    </source>
</evidence>
<dbReference type="GO" id="GO:0000444">
    <property type="term" value="C:MIS12/MIND type complex"/>
    <property type="evidence" value="ECO:0007669"/>
    <property type="project" value="InterPro"/>
</dbReference>
<feature type="compositionally biased region" description="Polar residues" evidence="11">
    <location>
        <begin position="55"/>
        <end position="67"/>
    </location>
</feature>
<dbReference type="GO" id="GO:0007059">
    <property type="term" value="P:chromosome segregation"/>
    <property type="evidence" value="ECO:0007669"/>
    <property type="project" value="TreeGrafter"/>
</dbReference>
<keyword evidence="7" id="KW-0539">Nucleus</keyword>
<organism evidence="12 13">
    <name type="scientific">Aspergillus rambellii</name>
    <dbReference type="NCBI Taxonomy" id="308745"/>
    <lineage>
        <taxon>Eukaryota</taxon>
        <taxon>Fungi</taxon>
        <taxon>Dikarya</taxon>
        <taxon>Ascomycota</taxon>
        <taxon>Pezizomycotina</taxon>
        <taxon>Eurotiomycetes</taxon>
        <taxon>Eurotiomycetidae</taxon>
        <taxon>Eurotiales</taxon>
        <taxon>Aspergillaceae</taxon>
        <taxon>Aspergillus</taxon>
        <taxon>Aspergillus subgen. Nidulantes</taxon>
    </lineage>
</organism>
<evidence type="ECO:0000313" key="13">
    <source>
        <dbReference type="Proteomes" id="UP000034291"/>
    </source>
</evidence>
<accession>A0A0F8UU59</accession>
<comment type="subcellular location">
    <subcellularLocation>
        <location evidence="2">Chromosome</location>
        <location evidence="2">Centromere</location>
        <location evidence="2">Kinetochore</location>
    </subcellularLocation>
    <subcellularLocation>
        <location evidence="1">Nucleus</location>
    </subcellularLocation>
</comment>
<keyword evidence="3" id="KW-0158">Chromosome</keyword>
<evidence type="ECO:0000256" key="2">
    <source>
        <dbReference type="ARBA" id="ARBA00004629"/>
    </source>
</evidence>
<keyword evidence="8" id="KW-0131">Cell cycle</keyword>
<dbReference type="STRING" id="308745.A0A0F8UU59"/>
<name>A0A0F8UU59_9EURO</name>
<reference evidence="12 13" key="1">
    <citation type="submission" date="2015-02" db="EMBL/GenBank/DDBJ databases">
        <title>Draft Genome Sequences of Two Closely-Related Aflatoxigenic Aspergillus Species Obtained from the Cote d'Ivoire.</title>
        <authorList>
            <person name="Moore G.G."/>
            <person name="Beltz S.B."/>
            <person name="Mack B.M."/>
        </authorList>
    </citation>
    <scope>NUCLEOTIDE SEQUENCE [LARGE SCALE GENOMIC DNA]</scope>
    <source>
        <strain evidence="12 13">SRRC1468</strain>
    </source>
</reference>
<dbReference type="GO" id="GO:0051301">
    <property type="term" value="P:cell division"/>
    <property type="evidence" value="ECO:0007669"/>
    <property type="project" value="UniProtKB-KW"/>
</dbReference>
<protein>
    <submittedName>
        <fullName evidence="12">Spindle pole protein</fullName>
    </submittedName>
</protein>
<evidence type="ECO:0000313" key="12">
    <source>
        <dbReference type="EMBL" id="KKK23104.1"/>
    </source>
</evidence>
<dbReference type="Proteomes" id="UP000034291">
    <property type="component" value="Unassembled WGS sequence"/>
</dbReference>
<keyword evidence="6" id="KW-0995">Kinetochore</keyword>
<feature type="region of interest" description="Disordered" evidence="11">
    <location>
        <begin position="1"/>
        <end position="73"/>
    </location>
</feature>
<dbReference type="EMBL" id="JZBS01001347">
    <property type="protein sequence ID" value="KKK23104.1"/>
    <property type="molecule type" value="Genomic_DNA"/>
</dbReference>
<dbReference type="AlphaFoldDB" id="A0A0F8UU59"/>
<evidence type="ECO:0000256" key="11">
    <source>
        <dbReference type="SAM" id="MobiDB-lite"/>
    </source>
</evidence>
<evidence type="ECO:0000256" key="4">
    <source>
        <dbReference type="ARBA" id="ARBA00022618"/>
    </source>
</evidence>
<keyword evidence="4" id="KW-0132">Cell division</keyword>
<sequence>MAEPFENQPERESEREREREREQISPSPPPAAPIAQRPALASRASSKSTNKHSLARSAQTPTRTSPRLNAKLEESAKAEFEDILAERDAVRQLNELDRLVGEAKLRRDSGMDDRGEGAVDGNIAPHTLPPEELFKAHLTPHLEKSRQVLDAKIEATEAQNIELAQKVQGQRAEIERLLVGLEAVVADVEGAAAAASQFADENSLRKEALQMDQEVKARLDM</sequence>
<dbReference type="PANTHER" id="PTHR15459">
    <property type="entry name" value="POLYAMINE-MODULATED FACTOR 1"/>
    <property type="match status" value="1"/>
</dbReference>
<feature type="coiled-coil region" evidence="10">
    <location>
        <begin position="146"/>
        <end position="173"/>
    </location>
</feature>
<feature type="compositionally biased region" description="Basic and acidic residues" evidence="11">
    <location>
        <begin position="8"/>
        <end position="23"/>
    </location>
</feature>
<evidence type="ECO:0000256" key="7">
    <source>
        <dbReference type="ARBA" id="ARBA00023242"/>
    </source>
</evidence>
<proteinExistence type="predicted"/>
<keyword evidence="9" id="KW-0137">Centromere</keyword>
<feature type="compositionally biased region" description="Low complexity" evidence="11">
    <location>
        <begin position="33"/>
        <end position="42"/>
    </location>
</feature>
<keyword evidence="13" id="KW-1185">Reference proteome</keyword>
<evidence type="ECO:0000256" key="8">
    <source>
        <dbReference type="ARBA" id="ARBA00023306"/>
    </source>
</evidence>
<dbReference type="GO" id="GO:0005634">
    <property type="term" value="C:nucleus"/>
    <property type="evidence" value="ECO:0007669"/>
    <property type="project" value="UniProtKB-SubCell"/>
</dbReference>
<evidence type="ECO:0000256" key="3">
    <source>
        <dbReference type="ARBA" id="ARBA00022454"/>
    </source>
</evidence>
<gene>
    <name evidence="12" type="ORF">ARAM_007407</name>
</gene>
<keyword evidence="5" id="KW-0498">Mitosis</keyword>
<comment type="caution">
    <text evidence="12">The sequence shown here is derived from an EMBL/GenBank/DDBJ whole genome shotgun (WGS) entry which is preliminary data.</text>
</comment>
<evidence type="ECO:0000256" key="5">
    <source>
        <dbReference type="ARBA" id="ARBA00022776"/>
    </source>
</evidence>
<evidence type="ECO:0000256" key="9">
    <source>
        <dbReference type="ARBA" id="ARBA00023328"/>
    </source>
</evidence>